<evidence type="ECO:0000313" key="11">
    <source>
        <dbReference type="Proteomes" id="UP000234327"/>
    </source>
</evidence>
<feature type="domain" description="Peptidase S9 prolyl oligopeptidase catalytic" evidence="4">
    <location>
        <begin position="369"/>
        <end position="573"/>
    </location>
</feature>
<evidence type="ECO:0000313" key="6">
    <source>
        <dbReference type="EMBL" id="SMX80387.1"/>
    </source>
</evidence>
<dbReference type="SUPFAM" id="SSF50993">
    <property type="entry name" value="Peptidase/esterase 'gauge' domain"/>
    <property type="match status" value="1"/>
</dbReference>
<evidence type="ECO:0000256" key="2">
    <source>
        <dbReference type="ARBA" id="ARBA00011897"/>
    </source>
</evidence>
<dbReference type="EMBL" id="RHFF01000019">
    <property type="protein sequence ID" value="TGD37151.1"/>
    <property type="molecule type" value="Genomic_DNA"/>
</dbReference>
<evidence type="ECO:0000313" key="10">
    <source>
        <dbReference type="Proteomes" id="UP000234289"/>
    </source>
</evidence>
<dbReference type="PANTHER" id="PTHR42881">
    <property type="entry name" value="PROLYL ENDOPEPTIDASE"/>
    <property type="match status" value="1"/>
</dbReference>
<dbReference type="Pfam" id="PF00326">
    <property type="entry name" value="Peptidase_S9"/>
    <property type="match status" value="1"/>
</dbReference>
<dbReference type="GO" id="GO:0005829">
    <property type="term" value="C:cytosol"/>
    <property type="evidence" value="ECO:0007669"/>
    <property type="project" value="TreeGrafter"/>
</dbReference>
<evidence type="ECO:0000313" key="9">
    <source>
        <dbReference type="Proteomes" id="UP000217564"/>
    </source>
</evidence>
<dbReference type="InterPro" id="IPR001375">
    <property type="entry name" value="Peptidase_S9_cat"/>
</dbReference>
<evidence type="ECO:0000313" key="12">
    <source>
        <dbReference type="Proteomes" id="UP000297736"/>
    </source>
</evidence>
<dbReference type="Proteomes" id="UP000234327">
    <property type="component" value="Unassembled WGS sequence"/>
</dbReference>
<dbReference type="InterPro" id="IPR002471">
    <property type="entry name" value="Pept_S9_AS"/>
</dbReference>
<dbReference type="EMBL" id="FXYZ01000013">
    <property type="protein sequence ID" value="SMX92988.1"/>
    <property type="molecule type" value="Genomic_DNA"/>
</dbReference>
<dbReference type="EMBL" id="FXZG01000007">
    <property type="protein sequence ID" value="SMX80387.1"/>
    <property type="molecule type" value="Genomic_DNA"/>
</dbReference>
<dbReference type="Proteomes" id="UP000297736">
    <property type="component" value="Unassembled WGS sequence"/>
</dbReference>
<evidence type="ECO:0000313" key="5">
    <source>
        <dbReference type="EMBL" id="PCC46259.1"/>
    </source>
</evidence>
<dbReference type="Gene3D" id="3.40.50.1820">
    <property type="entry name" value="alpha/beta hydrolase"/>
    <property type="match status" value="1"/>
</dbReference>
<dbReference type="InterPro" id="IPR051167">
    <property type="entry name" value="Prolyl_oligopep/macrocyclase"/>
</dbReference>
<reference evidence="8 12" key="4">
    <citation type="submission" date="2018-10" db="EMBL/GenBank/DDBJ databases">
        <title>Brevibacterium genomes from Austrain hard cheese rinds.</title>
        <authorList>
            <person name="Anast J.M."/>
            <person name="Dzieciol M."/>
            <person name="Schultz D.L."/>
            <person name="Mann E."/>
            <person name="Wagner M."/>
            <person name="Schmitz-Esser S."/>
        </authorList>
    </citation>
    <scope>NUCLEOTIDE SEQUENCE [LARGE SCALE GENOMIC DNA]</scope>
    <source>
        <strain evidence="8 12">L261</strain>
    </source>
</reference>
<evidence type="ECO:0000256" key="1">
    <source>
        <dbReference type="ARBA" id="ARBA00001070"/>
    </source>
</evidence>
<dbReference type="Proteomes" id="UP000234289">
    <property type="component" value="Unassembled WGS sequence"/>
</dbReference>
<name>A0A2H1IYX4_BREAU</name>
<evidence type="ECO:0000256" key="3">
    <source>
        <dbReference type="ARBA" id="ARBA00022801"/>
    </source>
</evidence>
<accession>A0A2A3Z402</accession>
<evidence type="ECO:0000259" key="4">
    <source>
        <dbReference type="Pfam" id="PF00326"/>
    </source>
</evidence>
<dbReference type="PANTHER" id="PTHR42881:SF2">
    <property type="entry name" value="PROLYL ENDOPEPTIDASE"/>
    <property type="match status" value="1"/>
</dbReference>
<reference evidence="5 9" key="1">
    <citation type="journal article" date="2017" name="Elife">
        <title>Extensive horizontal gene transfer in cheese-associated bacteria.</title>
        <authorList>
            <person name="Bonham K.S."/>
            <person name="Wolfe B.E."/>
            <person name="Dutton R.J."/>
        </authorList>
    </citation>
    <scope>NUCLEOTIDE SEQUENCE [LARGE SCALE GENOMIC DNA]</scope>
    <source>
        <strain evidence="5 9">947_7</strain>
    </source>
</reference>
<dbReference type="GO" id="GO:0004252">
    <property type="term" value="F:serine-type endopeptidase activity"/>
    <property type="evidence" value="ECO:0007669"/>
    <property type="project" value="UniProtKB-EC"/>
</dbReference>
<keyword evidence="3" id="KW-0378">Hydrolase</keyword>
<evidence type="ECO:0000313" key="8">
    <source>
        <dbReference type="EMBL" id="TGD37151.1"/>
    </source>
</evidence>
<dbReference type="PROSITE" id="PS00708">
    <property type="entry name" value="PRO_ENDOPEP_SER"/>
    <property type="match status" value="1"/>
</dbReference>
<dbReference type="SUPFAM" id="SSF53474">
    <property type="entry name" value="alpha/beta-Hydrolases"/>
    <property type="match status" value="1"/>
</dbReference>
<protein>
    <recommendedName>
        <fullName evidence="2">prolyl oligopeptidase</fullName>
        <ecNumber evidence="2">3.4.21.26</ecNumber>
    </recommendedName>
</protein>
<dbReference type="InterPro" id="IPR029058">
    <property type="entry name" value="AB_hydrolase_fold"/>
</dbReference>
<dbReference type="InterPro" id="IPR002470">
    <property type="entry name" value="Peptidase_S9A"/>
</dbReference>
<reference evidence="6 11" key="2">
    <citation type="submission" date="2017-03" db="EMBL/GenBank/DDBJ databases">
        <authorList>
            <person name="Afonso C.L."/>
            <person name="Miller P.J."/>
            <person name="Scott M.A."/>
            <person name="Spackman E."/>
            <person name="Goraichik I."/>
            <person name="Dimitrov K.M."/>
            <person name="Suarez D.L."/>
            <person name="Swayne D.E."/>
        </authorList>
    </citation>
    <scope>NUCLEOTIDE SEQUENCE [LARGE SCALE GENOMIC DNA]</scope>
    <source>
        <strain evidence="7">6</strain>
        <strain evidence="11">6(3)</strain>
        <strain evidence="6">CNRZ 920</strain>
    </source>
</reference>
<dbReference type="AlphaFoldDB" id="A0A2H1IYX4"/>
<dbReference type="PRINTS" id="PR00862">
    <property type="entry name" value="PROLIGOPTASE"/>
</dbReference>
<sequence>MNAVPPSIHPVIDAALTRWERHARPGLPDHGFALGRAEHRQRRGVYDVATDRSVFETEDHILTMSPSPDRVHIAMQLAERADEDAHLAVLDTASGRLRRFTDVRCRYDPMLWRADASALELFARPSSSHVVYRPRSGDVCVSVTPEAATSRLFPGGAAGLVAISRPGGVTRLIDHSTGRQIGQLPAVTRVAALTDAVVVDDGRRLQAMGLEHGDVLWTWEDPEAKITSWTIAGSRVVATAVRAGASVVLELDQGHVVTERSVVFRGEPAVATGIAVDAGRVAVMVEGPTTPPRVLSLDDVHDAPHQRRLAAASAPVRTLRHVARADDGVQISVVVTGPGPDRGPGPLILTCYGGFGVPALPIFEPSVPAWAEAGGGYAIAQVRGGGERGAAWRDAGRGDRKHQAIADLAAAARSLIDSGYTRPDQLVLVGASHGGVIATSCGLGHPELCAGIVSTAAPLDLLNLDAHPLGRHWIAEFGTSDTSQGRERLRAISPLHRAQALAACSGPLPRFLGVVMDEDSRVSAADTRRVIEALLDAGADAAIWHAPRTGHGTNHLDRVHDFAAAVLSFAASTTGLLTRHTEKADRSS</sequence>
<proteinExistence type="predicted"/>
<dbReference type="GO" id="GO:0070012">
    <property type="term" value="F:oligopeptidase activity"/>
    <property type="evidence" value="ECO:0007669"/>
    <property type="project" value="TreeGrafter"/>
</dbReference>
<accession>A0A2H1IYX4</accession>
<comment type="catalytic activity">
    <reaction evidence="1">
        <text>Hydrolysis of Pro-|-Xaa &gt;&gt; Ala-|-Xaa in oligopeptides.</text>
        <dbReference type="EC" id="3.4.21.26"/>
    </reaction>
</comment>
<dbReference type="Proteomes" id="UP000217564">
    <property type="component" value="Unassembled WGS sequence"/>
</dbReference>
<gene>
    <name evidence="6" type="ORF">BAUR920_01567</name>
    <name evidence="7" type="ORF">BAURA63_02804</name>
    <name evidence="5" type="ORF">CIK64_11825</name>
    <name evidence="8" type="ORF">EB834_16945</name>
</gene>
<dbReference type="GO" id="GO:0006508">
    <property type="term" value="P:proteolysis"/>
    <property type="evidence" value="ECO:0007669"/>
    <property type="project" value="InterPro"/>
</dbReference>
<organism evidence="6 10">
    <name type="scientific">Brevibacterium aurantiacum</name>
    <dbReference type="NCBI Taxonomy" id="273384"/>
    <lineage>
        <taxon>Bacteria</taxon>
        <taxon>Bacillati</taxon>
        <taxon>Actinomycetota</taxon>
        <taxon>Actinomycetes</taxon>
        <taxon>Micrococcales</taxon>
        <taxon>Brevibacteriaceae</taxon>
        <taxon>Brevibacterium</taxon>
    </lineage>
</organism>
<dbReference type="RefSeq" id="WP_096162310.1">
    <property type="nucleotide sequence ID" value="NZ_FXYZ01000013.1"/>
</dbReference>
<evidence type="ECO:0000313" key="7">
    <source>
        <dbReference type="EMBL" id="SMX92988.1"/>
    </source>
</evidence>
<dbReference type="EC" id="3.4.21.26" evidence="2"/>
<dbReference type="EMBL" id="NRGP01000015">
    <property type="protein sequence ID" value="PCC46259.1"/>
    <property type="molecule type" value="Genomic_DNA"/>
</dbReference>
<reference evidence="10" key="3">
    <citation type="submission" date="2017-03" db="EMBL/GenBank/DDBJ databases">
        <authorList>
            <person name="Monnet C."/>
        </authorList>
    </citation>
    <scope>NUCLEOTIDE SEQUENCE [LARGE SCALE GENOMIC DNA]</scope>
    <source>
        <strain evidence="10">CNRZ 920</strain>
    </source>
</reference>